<accession>A0A2I1G6X3</accession>
<dbReference type="Proteomes" id="UP000234323">
    <property type="component" value="Unassembled WGS sequence"/>
</dbReference>
<protein>
    <submittedName>
        <fullName evidence="1">Uncharacterized protein</fullName>
    </submittedName>
</protein>
<reference evidence="1 2" key="1">
    <citation type="submission" date="2015-10" db="EMBL/GenBank/DDBJ databases">
        <title>Genome analyses suggest a sexual origin of heterokaryosis in a supposedly ancient asexual fungus.</title>
        <authorList>
            <person name="Ropars J."/>
            <person name="Sedzielewska K."/>
            <person name="Noel J."/>
            <person name="Charron P."/>
            <person name="Farinelli L."/>
            <person name="Marton T."/>
            <person name="Kruger M."/>
            <person name="Pelin A."/>
            <person name="Brachmann A."/>
            <person name="Corradi N."/>
        </authorList>
    </citation>
    <scope>NUCLEOTIDE SEQUENCE [LARGE SCALE GENOMIC DNA]</scope>
    <source>
        <strain evidence="1 2">A4</strain>
    </source>
</reference>
<gene>
    <name evidence="1" type="ORF">RhiirA4_456165</name>
</gene>
<sequence>MEKVVEDALYNFTNECSYQHASHSFIIDPTKQSYTKKGVFTEDELNETKIHKKT</sequence>
<proteinExistence type="predicted"/>
<evidence type="ECO:0000313" key="1">
    <source>
        <dbReference type="EMBL" id="PKY42376.1"/>
    </source>
</evidence>
<organism evidence="1 2">
    <name type="scientific">Rhizophagus irregularis</name>
    <dbReference type="NCBI Taxonomy" id="588596"/>
    <lineage>
        <taxon>Eukaryota</taxon>
        <taxon>Fungi</taxon>
        <taxon>Fungi incertae sedis</taxon>
        <taxon>Mucoromycota</taxon>
        <taxon>Glomeromycotina</taxon>
        <taxon>Glomeromycetes</taxon>
        <taxon>Glomerales</taxon>
        <taxon>Glomeraceae</taxon>
        <taxon>Rhizophagus</taxon>
    </lineage>
</organism>
<evidence type="ECO:0000313" key="2">
    <source>
        <dbReference type="Proteomes" id="UP000234323"/>
    </source>
</evidence>
<keyword evidence="2" id="KW-1185">Reference proteome</keyword>
<dbReference type="AlphaFoldDB" id="A0A2I1G6X3"/>
<name>A0A2I1G6X3_9GLOM</name>
<dbReference type="EMBL" id="LLXI01000194">
    <property type="protein sequence ID" value="PKY42376.1"/>
    <property type="molecule type" value="Genomic_DNA"/>
</dbReference>
<comment type="caution">
    <text evidence="1">The sequence shown here is derived from an EMBL/GenBank/DDBJ whole genome shotgun (WGS) entry which is preliminary data.</text>
</comment>